<protein>
    <submittedName>
        <fullName evidence="1">Uncharacterized protein</fullName>
    </submittedName>
</protein>
<accession>A0A162C0D1</accession>
<dbReference type="OrthoDB" id="6359149at2759"/>
<dbReference type="EMBL" id="LRGB01013269">
    <property type="protein sequence ID" value="KZR99570.1"/>
    <property type="molecule type" value="Genomic_DNA"/>
</dbReference>
<gene>
    <name evidence="1" type="ORF">APZ42_004508</name>
</gene>
<sequence length="180" mass="20699">MPTTVEKLPHFEYDIFIDGVQIFKNAEKPTLTPILGRVHSISHCYDSAAPPRRIDNSQPCILGFFQGTSKPNIKKFLRALISELKRLHPKNRNTSETSGRQFTVSLRCIIADTPMRSYLKRIISCNGYWACERCVQMGIPKRFKGRKKAFIELRDLNAPKRLNCNFLGYTKSDKSNEITF</sequence>
<comment type="caution">
    <text evidence="1">The sequence shown here is derived from an EMBL/GenBank/DDBJ whole genome shotgun (WGS) entry which is preliminary data.</text>
</comment>
<keyword evidence="2" id="KW-1185">Reference proteome</keyword>
<organism evidence="1 2">
    <name type="scientific">Daphnia magna</name>
    <dbReference type="NCBI Taxonomy" id="35525"/>
    <lineage>
        <taxon>Eukaryota</taxon>
        <taxon>Metazoa</taxon>
        <taxon>Ecdysozoa</taxon>
        <taxon>Arthropoda</taxon>
        <taxon>Crustacea</taxon>
        <taxon>Branchiopoda</taxon>
        <taxon>Diplostraca</taxon>
        <taxon>Cladocera</taxon>
        <taxon>Anomopoda</taxon>
        <taxon>Daphniidae</taxon>
        <taxon>Daphnia</taxon>
    </lineage>
</organism>
<evidence type="ECO:0000313" key="2">
    <source>
        <dbReference type="Proteomes" id="UP000076858"/>
    </source>
</evidence>
<evidence type="ECO:0000313" key="1">
    <source>
        <dbReference type="EMBL" id="KZR99570.1"/>
    </source>
</evidence>
<dbReference type="AlphaFoldDB" id="A0A162C0D1"/>
<proteinExistence type="predicted"/>
<reference evidence="1 2" key="1">
    <citation type="submission" date="2016-03" db="EMBL/GenBank/DDBJ databases">
        <title>EvidentialGene: Evidence-directed Construction of Genes on Genomes.</title>
        <authorList>
            <person name="Gilbert D.G."/>
            <person name="Choi J.-H."/>
            <person name="Mockaitis K."/>
            <person name="Colbourne J."/>
            <person name="Pfrender M."/>
        </authorList>
    </citation>
    <scope>NUCLEOTIDE SEQUENCE [LARGE SCALE GENOMIC DNA]</scope>
    <source>
        <strain evidence="1 2">Xinb3</strain>
        <tissue evidence="1">Complete organism</tissue>
    </source>
</reference>
<dbReference type="PANTHER" id="PTHR33053">
    <property type="entry name" value="PROTEIN, PUTATIVE-RELATED"/>
    <property type="match status" value="1"/>
</dbReference>
<dbReference type="PANTHER" id="PTHR33053:SF9">
    <property type="entry name" value="AGAP000105-PA"/>
    <property type="match status" value="1"/>
</dbReference>
<dbReference type="Proteomes" id="UP000076858">
    <property type="component" value="Unassembled WGS sequence"/>
</dbReference>
<name>A0A162C0D1_9CRUS</name>